<organism evidence="7 8">
    <name type="scientific">Corynebacterium deserti GIMN1.010</name>
    <dbReference type="NCBI Taxonomy" id="931089"/>
    <lineage>
        <taxon>Bacteria</taxon>
        <taxon>Bacillati</taxon>
        <taxon>Actinomycetota</taxon>
        <taxon>Actinomycetes</taxon>
        <taxon>Mycobacteriales</taxon>
        <taxon>Corynebacteriaceae</taxon>
        <taxon>Corynebacterium</taxon>
    </lineage>
</organism>
<dbReference type="InterPro" id="IPR002491">
    <property type="entry name" value="ABC_transptr_periplasmic_BD"/>
</dbReference>
<dbReference type="InterPro" id="IPR051313">
    <property type="entry name" value="Bact_iron-sidero_bind"/>
</dbReference>
<proteinExistence type="inferred from homology"/>
<evidence type="ECO:0000256" key="4">
    <source>
        <dbReference type="ARBA" id="ARBA00022729"/>
    </source>
</evidence>
<dbReference type="PATRIC" id="fig|931089.4.peg.545"/>
<gene>
    <name evidence="7" type="ORF">CDES_02710</name>
</gene>
<evidence type="ECO:0000259" key="6">
    <source>
        <dbReference type="PROSITE" id="PS50983"/>
    </source>
</evidence>
<dbReference type="KEGG" id="cdx:CDES_02710"/>
<dbReference type="Proteomes" id="UP000068067">
    <property type="component" value="Chromosome"/>
</dbReference>
<comment type="subcellular location">
    <subcellularLocation>
        <location evidence="1">Cell envelope</location>
    </subcellularLocation>
</comment>
<dbReference type="GO" id="GO:0030288">
    <property type="term" value="C:outer membrane-bounded periplasmic space"/>
    <property type="evidence" value="ECO:0007669"/>
    <property type="project" value="TreeGrafter"/>
</dbReference>
<evidence type="ECO:0000256" key="3">
    <source>
        <dbReference type="ARBA" id="ARBA00022448"/>
    </source>
</evidence>
<evidence type="ECO:0000256" key="1">
    <source>
        <dbReference type="ARBA" id="ARBA00004196"/>
    </source>
</evidence>
<accession>A0A0M4CKA7</accession>
<keyword evidence="8" id="KW-1185">Reference proteome</keyword>
<feature type="domain" description="Fe/B12 periplasmic-binding" evidence="6">
    <location>
        <begin position="71"/>
        <end position="341"/>
    </location>
</feature>
<sequence>MTLTPHSSRVILGGALVLATALGLGACSSTSTTEGSGTSVASVASAALDSATRTIKDSQGTSVTVPAHPQKVVTLHFAATQASLDLGITPIGQGAYIPGLLPEDIEPEVIDIPVVRDSDSVNLEQIAALEPDLVLVPNMISAEDTAEIRKIAPAYVYTHSGADRADWQGRIEEISEALNLHDKFVALDDAVVARQEEIATEYADILADNTFAVINAYSPQEVGLNGSESMLGNLLTNAGVQWSAAEDHIVGGNEGAELTVSPEEVTRAVSDATVLLYASDLRAEPNEETASFMTTEVYTNLPAVVDGKDFPIGKLTIAGFTDAMYSLDQLEEILIGLREAA</sequence>
<evidence type="ECO:0000313" key="8">
    <source>
        <dbReference type="Proteomes" id="UP000068067"/>
    </source>
</evidence>
<dbReference type="OrthoDB" id="9793175at2"/>
<dbReference type="RefSeq" id="WP_053544140.1">
    <property type="nucleotide sequence ID" value="NZ_CP009220.1"/>
</dbReference>
<dbReference type="Pfam" id="PF01497">
    <property type="entry name" value="Peripla_BP_2"/>
    <property type="match status" value="1"/>
</dbReference>
<dbReference type="PANTHER" id="PTHR30532">
    <property type="entry name" value="IRON III DICITRATE-BINDING PERIPLASMIC PROTEIN"/>
    <property type="match status" value="1"/>
</dbReference>
<protein>
    <submittedName>
        <fullName evidence="7">Iron-siderophore ABC transporter, substrate-binding protein</fullName>
    </submittedName>
</protein>
<dbReference type="PANTHER" id="PTHR30532:SF1">
    <property type="entry name" value="IRON(3+)-HYDROXAMATE-BINDING PROTEIN FHUD"/>
    <property type="match status" value="1"/>
</dbReference>
<keyword evidence="4 5" id="KW-0732">Signal</keyword>
<dbReference type="SUPFAM" id="SSF53807">
    <property type="entry name" value="Helical backbone' metal receptor"/>
    <property type="match status" value="1"/>
</dbReference>
<evidence type="ECO:0000313" key="7">
    <source>
        <dbReference type="EMBL" id="ALC04997.1"/>
    </source>
</evidence>
<name>A0A0M4CKA7_9CORY</name>
<feature type="chain" id="PRO_5039001502" evidence="5">
    <location>
        <begin position="27"/>
        <end position="341"/>
    </location>
</feature>
<dbReference type="STRING" id="931089.CDES_02710"/>
<evidence type="ECO:0000256" key="5">
    <source>
        <dbReference type="SAM" id="SignalP"/>
    </source>
</evidence>
<keyword evidence="3" id="KW-0813">Transport</keyword>
<comment type="similarity">
    <text evidence="2">Belongs to the bacterial solute-binding protein 8 family.</text>
</comment>
<dbReference type="AlphaFoldDB" id="A0A0M4CKA7"/>
<dbReference type="PROSITE" id="PS50983">
    <property type="entry name" value="FE_B12_PBP"/>
    <property type="match status" value="1"/>
</dbReference>
<dbReference type="EMBL" id="CP009220">
    <property type="protein sequence ID" value="ALC04997.1"/>
    <property type="molecule type" value="Genomic_DNA"/>
</dbReference>
<reference evidence="7 8" key="1">
    <citation type="submission" date="2014-08" db="EMBL/GenBank/DDBJ databases">
        <title>Complete genome sequence of Corynebacterium deserti GIMN1.010 (=DSM 45689), isolated from desert sand in western China.</title>
        <authorList>
            <person name="Ruckert C."/>
            <person name="Albersmeier A."/>
            <person name="Kalinowski J."/>
        </authorList>
    </citation>
    <scope>NUCLEOTIDE SEQUENCE [LARGE SCALE GENOMIC DNA]</scope>
    <source>
        <strain evidence="7 8">GIMN1.010</strain>
    </source>
</reference>
<dbReference type="GO" id="GO:1901678">
    <property type="term" value="P:iron coordination entity transport"/>
    <property type="evidence" value="ECO:0007669"/>
    <property type="project" value="UniProtKB-ARBA"/>
</dbReference>
<evidence type="ECO:0000256" key="2">
    <source>
        <dbReference type="ARBA" id="ARBA00008814"/>
    </source>
</evidence>
<dbReference type="Gene3D" id="3.40.50.1980">
    <property type="entry name" value="Nitrogenase molybdenum iron protein domain"/>
    <property type="match status" value="2"/>
</dbReference>
<feature type="signal peptide" evidence="5">
    <location>
        <begin position="1"/>
        <end position="26"/>
    </location>
</feature>